<evidence type="ECO:0000256" key="3">
    <source>
        <dbReference type="ARBA" id="ARBA00022857"/>
    </source>
</evidence>
<dbReference type="GO" id="GO:0005524">
    <property type="term" value="F:ATP binding"/>
    <property type="evidence" value="ECO:0007669"/>
    <property type="project" value="UniProtKB-KW"/>
</dbReference>
<dbReference type="Proteomes" id="UP000018766">
    <property type="component" value="Unassembled WGS sequence"/>
</dbReference>
<dbReference type="InterPro" id="IPR017953">
    <property type="entry name" value="Carbohydrate_kinase_pred_CS"/>
</dbReference>
<dbReference type="GO" id="GO:0052855">
    <property type="term" value="F:ADP-dependent NAD(P)H-hydrate dehydratase activity"/>
    <property type="evidence" value="ECO:0007669"/>
    <property type="project" value="UniProtKB-UniRule"/>
</dbReference>
<evidence type="ECO:0000256" key="2">
    <source>
        <dbReference type="ARBA" id="ARBA00022840"/>
    </source>
</evidence>
<dbReference type="PANTHER" id="PTHR12592:SF0">
    <property type="entry name" value="ATP-DEPENDENT (S)-NAD(P)H-HYDRATE DEHYDRATASE"/>
    <property type="match status" value="1"/>
</dbReference>
<accession>V8G2Y4</accession>
<dbReference type="GO" id="GO:0052856">
    <property type="term" value="F:NAD(P)HX epimerase activity"/>
    <property type="evidence" value="ECO:0007669"/>
    <property type="project" value="TreeGrafter"/>
</dbReference>
<feature type="binding site" evidence="6">
    <location>
        <position position="222"/>
    </location>
    <ligand>
        <name>(6S)-NADPHX</name>
        <dbReference type="ChEBI" id="CHEBI:64076"/>
    </ligand>
</feature>
<keyword evidence="2 6" id="KW-0067">ATP-binding</keyword>
<dbReference type="PROSITE" id="PS51383">
    <property type="entry name" value="YJEF_C_3"/>
    <property type="match status" value="1"/>
</dbReference>
<feature type="binding site" evidence="6">
    <location>
        <position position="45"/>
    </location>
    <ligand>
        <name>(6S)-NADPHX</name>
        <dbReference type="ChEBI" id="CHEBI:64076"/>
    </ligand>
</feature>
<feature type="binding site" evidence="6">
    <location>
        <begin position="192"/>
        <end position="196"/>
    </location>
    <ligand>
        <name>AMP</name>
        <dbReference type="ChEBI" id="CHEBI:456215"/>
    </ligand>
</feature>
<dbReference type="InterPro" id="IPR029056">
    <property type="entry name" value="Ribokinase-like"/>
</dbReference>
<evidence type="ECO:0000313" key="8">
    <source>
        <dbReference type="EMBL" id="ETD70012.1"/>
    </source>
</evidence>
<dbReference type="InterPro" id="IPR000631">
    <property type="entry name" value="CARKD"/>
</dbReference>
<name>V8G2Y4_9BURK</name>
<keyword evidence="9" id="KW-1185">Reference proteome</keyword>
<dbReference type="GO" id="GO:0110051">
    <property type="term" value="P:metabolite repair"/>
    <property type="evidence" value="ECO:0007669"/>
    <property type="project" value="TreeGrafter"/>
</dbReference>
<keyword evidence="1 6" id="KW-0547">Nucleotide-binding</keyword>
<dbReference type="NCBIfam" id="TIGR00196">
    <property type="entry name" value="yjeF_cterm"/>
    <property type="match status" value="1"/>
</dbReference>
<dbReference type="EMBL" id="AYSV01000091">
    <property type="protein sequence ID" value="ETD70012.1"/>
    <property type="molecule type" value="Genomic_DNA"/>
</dbReference>
<dbReference type="Pfam" id="PF01256">
    <property type="entry name" value="Carb_kinase"/>
    <property type="match status" value="1"/>
</dbReference>
<proteinExistence type="inferred from homology"/>
<evidence type="ECO:0000256" key="6">
    <source>
        <dbReference type="HAMAP-Rule" id="MF_01965"/>
    </source>
</evidence>
<dbReference type="AlphaFoldDB" id="V8G2Y4"/>
<dbReference type="GO" id="GO:0046496">
    <property type="term" value="P:nicotinamide nucleotide metabolic process"/>
    <property type="evidence" value="ECO:0007669"/>
    <property type="project" value="UniProtKB-UniRule"/>
</dbReference>
<dbReference type="SUPFAM" id="SSF53613">
    <property type="entry name" value="Ribokinase-like"/>
    <property type="match status" value="1"/>
</dbReference>
<dbReference type="OrthoDB" id="9806925at2"/>
<organism evidence="8 9">
    <name type="scientific">Pelistega indica</name>
    <dbReference type="NCBI Taxonomy" id="1414851"/>
    <lineage>
        <taxon>Bacteria</taxon>
        <taxon>Pseudomonadati</taxon>
        <taxon>Pseudomonadota</taxon>
        <taxon>Betaproteobacteria</taxon>
        <taxon>Burkholderiales</taxon>
        <taxon>Alcaligenaceae</taxon>
        <taxon>Pelistega</taxon>
    </lineage>
</organism>
<gene>
    <name evidence="6" type="primary">nnrD</name>
    <name evidence="8" type="ORF">V757_08220</name>
</gene>
<comment type="catalytic activity">
    <reaction evidence="6">
        <text>(6S)-NADPHX + ADP = AMP + phosphate + NADPH + H(+)</text>
        <dbReference type="Rhea" id="RHEA:32235"/>
        <dbReference type="ChEBI" id="CHEBI:15378"/>
        <dbReference type="ChEBI" id="CHEBI:43474"/>
        <dbReference type="ChEBI" id="CHEBI:57783"/>
        <dbReference type="ChEBI" id="CHEBI:64076"/>
        <dbReference type="ChEBI" id="CHEBI:456215"/>
        <dbReference type="ChEBI" id="CHEBI:456216"/>
        <dbReference type="EC" id="4.2.1.136"/>
    </reaction>
</comment>
<dbReference type="Gene3D" id="3.40.1190.20">
    <property type="match status" value="1"/>
</dbReference>
<dbReference type="HAMAP" id="MF_01965">
    <property type="entry name" value="NADHX_dehydratase"/>
    <property type="match status" value="1"/>
</dbReference>
<feature type="binding site" evidence="6">
    <location>
        <position position="103"/>
    </location>
    <ligand>
        <name>(6S)-NADPHX</name>
        <dbReference type="ChEBI" id="CHEBI:64076"/>
    </ligand>
</feature>
<evidence type="ECO:0000256" key="1">
    <source>
        <dbReference type="ARBA" id="ARBA00022741"/>
    </source>
</evidence>
<dbReference type="RefSeq" id="WP_023951597.1">
    <property type="nucleotide sequence ID" value="NZ_AYSV01000091.1"/>
</dbReference>
<feature type="domain" description="YjeF C-terminal" evidence="7">
    <location>
        <begin position="10"/>
        <end position="283"/>
    </location>
</feature>
<protein>
    <recommendedName>
        <fullName evidence="6">ADP-dependent (S)-NAD(P)H-hydrate dehydratase</fullName>
        <ecNumber evidence="6">4.2.1.136</ecNumber>
    </recommendedName>
    <alternativeName>
        <fullName evidence="6">ADP-dependent NAD(P)HX dehydratase</fullName>
    </alternativeName>
</protein>
<feature type="binding site" evidence="6">
    <location>
        <position position="155"/>
    </location>
    <ligand>
        <name>(6S)-NADPHX</name>
        <dbReference type="ChEBI" id="CHEBI:64076"/>
    </ligand>
</feature>
<keyword evidence="5 6" id="KW-0456">Lyase</keyword>
<keyword evidence="3 6" id="KW-0521">NADP</keyword>
<comment type="catalytic activity">
    <reaction evidence="6">
        <text>(6S)-NADHX + ADP = AMP + phosphate + NADH + H(+)</text>
        <dbReference type="Rhea" id="RHEA:32223"/>
        <dbReference type="ChEBI" id="CHEBI:15378"/>
        <dbReference type="ChEBI" id="CHEBI:43474"/>
        <dbReference type="ChEBI" id="CHEBI:57945"/>
        <dbReference type="ChEBI" id="CHEBI:64074"/>
        <dbReference type="ChEBI" id="CHEBI:456215"/>
        <dbReference type="ChEBI" id="CHEBI:456216"/>
        <dbReference type="EC" id="4.2.1.136"/>
    </reaction>
</comment>
<comment type="subunit">
    <text evidence="6">Homotetramer.</text>
</comment>
<comment type="cofactor">
    <cofactor evidence="6">
        <name>Mg(2+)</name>
        <dbReference type="ChEBI" id="CHEBI:18420"/>
    </cofactor>
</comment>
<dbReference type="PANTHER" id="PTHR12592">
    <property type="entry name" value="ATP-DEPENDENT (S)-NAD(P)H-HYDRATE DEHYDRATASE FAMILY MEMBER"/>
    <property type="match status" value="1"/>
</dbReference>
<feature type="binding site" evidence="6">
    <location>
        <position position="221"/>
    </location>
    <ligand>
        <name>AMP</name>
        <dbReference type="ChEBI" id="CHEBI:456215"/>
    </ligand>
</feature>
<dbReference type="PATRIC" id="fig|1414851.3.peg.1695"/>
<evidence type="ECO:0000313" key="9">
    <source>
        <dbReference type="Proteomes" id="UP000018766"/>
    </source>
</evidence>
<evidence type="ECO:0000256" key="5">
    <source>
        <dbReference type="ARBA" id="ARBA00023239"/>
    </source>
</evidence>
<comment type="function">
    <text evidence="6">Catalyzes the dehydration of the S-form of NAD(P)HX at the expense of ADP, which is converted to AMP. Together with NAD(P)HX epimerase, which catalyzes the epimerization of the S- and R-forms, the enzyme allows the repair of both epimers of NAD(P)HX, a damaged form of NAD(P)H that is a result of enzymatic or heat-dependent hydration.</text>
</comment>
<reference evidence="8 9" key="1">
    <citation type="submission" date="2013-11" db="EMBL/GenBank/DDBJ databases">
        <title>Genomic analysis of Pelistega sp. HM-7.</title>
        <authorList>
            <person name="Kumbhare S.V."/>
            <person name="Shetty S.A."/>
            <person name="Sharma O."/>
            <person name="Dhotre D.P."/>
        </authorList>
    </citation>
    <scope>NUCLEOTIDE SEQUENCE [LARGE SCALE GENOMIC DNA]</scope>
    <source>
        <strain evidence="8 9">HM-7</strain>
    </source>
</reference>
<dbReference type="EC" id="4.2.1.136" evidence="6"/>
<comment type="caution">
    <text evidence="8">The sequence shown here is derived from an EMBL/GenBank/DDBJ whole genome shotgun (WGS) entry which is preliminary data.</text>
</comment>
<comment type="similarity">
    <text evidence="6">Belongs to the NnrD/CARKD family.</text>
</comment>
<dbReference type="PROSITE" id="PS01050">
    <property type="entry name" value="YJEF_C_2"/>
    <property type="match status" value="1"/>
</dbReference>
<sequence>MSIEQMLTYAKQHFPALIQPRSLDSHKGSFGSIGIIGGAQGMTGAALLSARAALYQGAGRIYIGFAQPSLPFAVDFNYPELMLRTASDILNLNHITAWVIGCGLGVDNHSLEILEKTLTLHPSIPKVVDADALNLIAKNNIDLPHEEGDIVITPHPLEASRLLNLSAIDIQNNREATAKALATKFNAWVVLKGYQSVICSPNGVTTLNNSGNPSLATGGTGDVLAGMIGALIAQGIPIEQAVRGGVWLHGASADYCSQHFTQGQIGLTASEVALHARTIRNLLFQVA</sequence>
<dbReference type="CDD" id="cd01171">
    <property type="entry name" value="YXKO-related"/>
    <property type="match status" value="1"/>
</dbReference>
<evidence type="ECO:0000259" key="7">
    <source>
        <dbReference type="PROSITE" id="PS51383"/>
    </source>
</evidence>
<keyword evidence="4 6" id="KW-0520">NAD</keyword>
<evidence type="ECO:0000256" key="4">
    <source>
        <dbReference type="ARBA" id="ARBA00023027"/>
    </source>
</evidence>